<dbReference type="Pfam" id="PF07589">
    <property type="entry name" value="PEP-CTERM"/>
    <property type="match status" value="1"/>
</dbReference>
<sequence>MKTFAKLGVLVAAAGFATAASAALVNAPVPVNAYITYGGLNWAWAAPVDESFIDLSYQTQFGWRLPTDVELANAPSAMLFIFQGANVPFGGTDPVSGAFWSFTDVTLNGDAALASPYFTNAYYHGDWCNGIGSNCSYGQTPAWNRPQQFFNDSLVVRNAVPEPAAWAMMITGFGLVGTSLRRRQKALTA</sequence>
<feature type="chain" id="PRO_5021359931" evidence="1">
    <location>
        <begin position="23"/>
        <end position="189"/>
    </location>
</feature>
<accession>A0A4Y9ERE9</accession>
<name>A0A4Y9ERE9_9SPHN</name>
<dbReference type="OrthoDB" id="8198236at2"/>
<gene>
    <name evidence="3" type="ORF">EUV02_11865</name>
</gene>
<evidence type="ECO:0000256" key="1">
    <source>
        <dbReference type="SAM" id="SignalP"/>
    </source>
</evidence>
<dbReference type="Proteomes" id="UP000297737">
    <property type="component" value="Unassembled WGS sequence"/>
</dbReference>
<protein>
    <submittedName>
        <fullName evidence="3">PEP-CTERM sorting domain-containing protein</fullName>
    </submittedName>
</protein>
<organism evidence="3 4">
    <name type="scientific">Glacieibacterium arshaanense</name>
    <dbReference type="NCBI Taxonomy" id="2511025"/>
    <lineage>
        <taxon>Bacteria</taxon>
        <taxon>Pseudomonadati</taxon>
        <taxon>Pseudomonadota</taxon>
        <taxon>Alphaproteobacteria</taxon>
        <taxon>Sphingomonadales</taxon>
        <taxon>Sphingosinicellaceae</taxon>
        <taxon>Glacieibacterium</taxon>
    </lineage>
</organism>
<evidence type="ECO:0000313" key="3">
    <source>
        <dbReference type="EMBL" id="TFU03919.1"/>
    </source>
</evidence>
<dbReference type="InterPro" id="IPR013424">
    <property type="entry name" value="Ice-binding_C"/>
</dbReference>
<proteinExistence type="predicted"/>
<evidence type="ECO:0000313" key="4">
    <source>
        <dbReference type="Proteomes" id="UP000297737"/>
    </source>
</evidence>
<reference evidence="3 4" key="1">
    <citation type="submission" date="2019-02" db="EMBL/GenBank/DDBJ databases">
        <title>Polymorphobacter sp. isolated from the lake at the Tibet of China.</title>
        <authorList>
            <person name="Li A."/>
        </authorList>
    </citation>
    <scope>NUCLEOTIDE SEQUENCE [LARGE SCALE GENOMIC DNA]</scope>
    <source>
        <strain evidence="3 4">DJ1R-1</strain>
    </source>
</reference>
<dbReference type="NCBIfam" id="TIGR02595">
    <property type="entry name" value="PEP_CTERM"/>
    <property type="match status" value="1"/>
</dbReference>
<keyword evidence="1" id="KW-0732">Signal</keyword>
<dbReference type="EMBL" id="SIHO01000002">
    <property type="protein sequence ID" value="TFU03919.1"/>
    <property type="molecule type" value="Genomic_DNA"/>
</dbReference>
<dbReference type="NCBIfam" id="NF035944">
    <property type="entry name" value="PEPxxWA-CTERM"/>
    <property type="match status" value="1"/>
</dbReference>
<dbReference type="AlphaFoldDB" id="A0A4Y9ERE9"/>
<keyword evidence="4" id="KW-1185">Reference proteome</keyword>
<feature type="signal peptide" evidence="1">
    <location>
        <begin position="1"/>
        <end position="22"/>
    </location>
</feature>
<feature type="domain" description="Ice-binding protein C-terminal" evidence="2">
    <location>
        <begin position="159"/>
        <end position="183"/>
    </location>
</feature>
<comment type="caution">
    <text evidence="3">The sequence shown here is derived from an EMBL/GenBank/DDBJ whole genome shotgun (WGS) entry which is preliminary data.</text>
</comment>
<evidence type="ECO:0000259" key="2">
    <source>
        <dbReference type="Pfam" id="PF07589"/>
    </source>
</evidence>